<accession>A0A845M5Y0</accession>
<evidence type="ECO:0000256" key="3">
    <source>
        <dbReference type="ARBA" id="ARBA00006171"/>
    </source>
</evidence>
<dbReference type="InterPro" id="IPR050155">
    <property type="entry name" value="HAD-like_hydrolase_sf"/>
</dbReference>
<name>A0A845M5Y0_9RHOB</name>
<keyword evidence="5" id="KW-0378">Hydrolase</keyword>
<comment type="similarity">
    <text evidence="3">Belongs to the HAD-like hydrolase superfamily. CbbY/CbbZ/Gph/YieH family.</text>
</comment>
<dbReference type="EC" id="3.1.3.18" evidence="4"/>
<protein>
    <recommendedName>
        <fullName evidence="4">phosphoglycolate phosphatase</fullName>
        <ecNumber evidence="4">3.1.3.18</ecNumber>
    </recommendedName>
</protein>
<keyword evidence="6" id="KW-1185">Reference proteome</keyword>
<proteinExistence type="inferred from homology"/>
<dbReference type="AlphaFoldDB" id="A0A845M5Y0"/>
<reference evidence="5 6" key="1">
    <citation type="submission" date="2019-12" db="EMBL/GenBank/DDBJ databases">
        <title>Maritimibacter sp. nov. sp. isolated from sea sand.</title>
        <authorList>
            <person name="Kim J."/>
            <person name="Jeong S.E."/>
            <person name="Jung H.S."/>
            <person name="Jeon C.O."/>
        </authorList>
    </citation>
    <scope>NUCLEOTIDE SEQUENCE [LARGE SCALE GENOMIC DNA]</scope>
    <source>
        <strain evidence="5 6">DP07</strain>
    </source>
</reference>
<dbReference type="InterPro" id="IPR023198">
    <property type="entry name" value="PGP-like_dom2"/>
</dbReference>
<evidence type="ECO:0000313" key="6">
    <source>
        <dbReference type="Proteomes" id="UP000467322"/>
    </source>
</evidence>
<evidence type="ECO:0000256" key="1">
    <source>
        <dbReference type="ARBA" id="ARBA00000830"/>
    </source>
</evidence>
<comment type="caution">
    <text evidence="5">The sequence shown here is derived from an EMBL/GenBank/DDBJ whole genome shotgun (WGS) entry which is preliminary data.</text>
</comment>
<dbReference type="Pfam" id="PF00702">
    <property type="entry name" value="Hydrolase"/>
    <property type="match status" value="1"/>
</dbReference>
<dbReference type="PANTHER" id="PTHR43434:SF1">
    <property type="entry name" value="PHOSPHOGLYCOLATE PHOSPHATASE"/>
    <property type="match status" value="1"/>
</dbReference>
<dbReference type="NCBIfam" id="TIGR01509">
    <property type="entry name" value="HAD-SF-IA-v3"/>
    <property type="match status" value="1"/>
</dbReference>
<evidence type="ECO:0000256" key="4">
    <source>
        <dbReference type="ARBA" id="ARBA00013078"/>
    </source>
</evidence>
<dbReference type="Gene3D" id="1.10.150.240">
    <property type="entry name" value="Putative phosphatase, domain 2"/>
    <property type="match status" value="1"/>
</dbReference>
<dbReference type="Proteomes" id="UP000467322">
    <property type="component" value="Unassembled WGS sequence"/>
</dbReference>
<organism evidence="5 6">
    <name type="scientific">Maritimibacter harenae</name>
    <dbReference type="NCBI Taxonomy" id="2606218"/>
    <lineage>
        <taxon>Bacteria</taxon>
        <taxon>Pseudomonadati</taxon>
        <taxon>Pseudomonadota</taxon>
        <taxon>Alphaproteobacteria</taxon>
        <taxon>Rhodobacterales</taxon>
        <taxon>Roseobacteraceae</taxon>
        <taxon>Maritimibacter</taxon>
    </lineage>
</organism>
<evidence type="ECO:0000313" key="5">
    <source>
        <dbReference type="EMBL" id="MZR11774.1"/>
    </source>
</evidence>
<dbReference type="RefSeq" id="WP_161349899.1">
    <property type="nucleotide sequence ID" value="NZ_WTUX01000005.1"/>
</dbReference>
<dbReference type="SFLD" id="SFLDG01129">
    <property type="entry name" value="C1.5:_HAD__Beta-PGM__Phosphata"/>
    <property type="match status" value="1"/>
</dbReference>
<gene>
    <name evidence="5" type="ORF">GQE99_01940</name>
</gene>
<dbReference type="SUPFAM" id="SSF56784">
    <property type="entry name" value="HAD-like"/>
    <property type="match status" value="1"/>
</dbReference>
<dbReference type="SFLD" id="SFLDS00003">
    <property type="entry name" value="Haloacid_Dehalogenase"/>
    <property type="match status" value="1"/>
</dbReference>
<dbReference type="InterPro" id="IPR036412">
    <property type="entry name" value="HAD-like_sf"/>
</dbReference>
<dbReference type="PRINTS" id="PR00413">
    <property type="entry name" value="HADHALOGNASE"/>
</dbReference>
<dbReference type="InterPro" id="IPR006439">
    <property type="entry name" value="HAD-SF_hydro_IA"/>
</dbReference>
<dbReference type="PANTHER" id="PTHR43434">
    <property type="entry name" value="PHOSPHOGLYCOLATE PHOSPHATASE"/>
    <property type="match status" value="1"/>
</dbReference>
<dbReference type="NCBIfam" id="TIGR01549">
    <property type="entry name" value="HAD-SF-IA-v1"/>
    <property type="match status" value="1"/>
</dbReference>
<comment type="catalytic activity">
    <reaction evidence="1">
        <text>2-phosphoglycolate + H2O = glycolate + phosphate</text>
        <dbReference type="Rhea" id="RHEA:14369"/>
        <dbReference type="ChEBI" id="CHEBI:15377"/>
        <dbReference type="ChEBI" id="CHEBI:29805"/>
        <dbReference type="ChEBI" id="CHEBI:43474"/>
        <dbReference type="ChEBI" id="CHEBI:58033"/>
        <dbReference type="EC" id="3.1.3.18"/>
    </reaction>
</comment>
<dbReference type="Gene3D" id="3.40.50.1000">
    <property type="entry name" value="HAD superfamily/HAD-like"/>
    <property type="match status" value="1"/>
</dbReference>
<sequence>MDLTRHLDAVLFDKDGTLFDFAKSWSAWAVRVLDELAGGDPELADALGRAMSFDRATGRFSPDSVVIAGTPEDVAGLIAPVLGTEPDALVEVLNGAAAAAPMVEAVPLAPLLEDLRSGGLKLGVATNDGAVPARAHLEGAGVFAAFDFVAGSDSGWTPKPAPDMCLAFAEAMGVAPARVAMVGDSLHDLHAGRAAGMATVGVLTGPAEAAHLEGHADVVLPDIGHLPGWLSSGTRMG</sequence>
<dbReference type="GO" id="GO:0006281">
    <property type="term" value="P:DNA repair"/>
    <property type="evidence" value="ECO:0007669"/>
    <property type="project" value="TreeGrafter"/>
</dbReference>
<dbReference type="GO" id="GO:0005829">
    <property type="term" value="C:cytosol"/>
    <property type="evidence" value="ECO:0007669"/>
    <property type="project" value="TreeGrafter"/>
</dbReference>
<dbReference type="InterPro" id="IPR023214">
    <property type="entry name" value="HAD_sf"/>
</dbReference>
<dbReference type="EMBL" id="WTUX01000005">
    <property type="protein sequence ID" value="MZR11774.1"/>
    <property type="molecule type" value="Genomic_DNA"/>
</dbReference>
<comment type="pathway">
    <text evidence="2">Organic acid metabolism; glycolate biosynthesis; glycolate from 2-phosphoglycolate: step 1/1.</text>
</comment>
<dbReference type="GO" id="GO:0008967">
    <property type="term" value="F:phosphoglycolate phosphatase activity"/>
    <property type="evidence" value="ECO:0007669"/>
    <property type="project" value="UniProtKB-EC"/>
</dbReference>
<evidence type="ECO:0000256" key="2">
    <source>
        <dbReference type="ARBA" id="ARBA00004818"/>
    </source>
</evidence>
<dbReference type="CDD" id="cd01427">
    <property type="entry name" value="HAD_like"/>
    <property type="match status" value="1"/>
</dbReference>